<dbReference type="EMBL" id="JBHOMY010000109">
    <property type="protein sequence ID" value="MFC1459416.1"/>
    <property type="molecule type" value="Genomic_DNA"/>
</dbReference>
<proteinExistence type="predicted"/>
<sequence length="45" mass="4941">MSLGTWGDLKERIRQVVLSEIESGQTSIERASSDIPIDALNEPVV</sequence>
<dbReference type="Proteomes" id="UP001593940">
    <property type="component" value="Unassembled WGS sequence"/>
</dbReference>
<comment type="caution">
    <text evidence="1">The sequence shown here is derived from an EMBL/GenBank/DDBJ whole genome shotgun (WGS) entry which is preliminary data.</text>
</comment>
<evidence type="ECO:0000313" key="1">
    <source>
        <dbReference type="EMBL" id="MFC1459416.1"/>
    </source>
</evidence>
<gene>
    <name evidence="1" type="ORF">ACETIH_22485</name>
</gene>
<accession>A0ABV6YDT9</accession>
<evidence type="ECO:0000313" key="2">
    <source>
        <dbReference type="Proteomes" id="UP001593940"/>
    </source>
</evidence>
<keyword evidence="2" id="KW-1185">Reference proteome</keyword>
<name>A0ABV6YDT9_9HYPH</name>
<dbReference type="RefSeq" id="WP_377031077.1">
    <property type="nucleotide sequence ID" value="NZ_JBHOMY010000109.1"/>
</dbReference>
<reference evidence="1 2" key="1">
    <citation type="submission" date="2024-09" db="EMBL/GenBank/DDBJ databases">
        <title>Nodulacao em especies de Leguminosae Basais da Amazonia e Caracterizacao dos Rizobios e Bacterias Associadas aos Nodulos.</title>
        <authorList>
            <person name="Jambeiro I.C.A."/>
            <person name="Lopes I.S."/>
            <person name="Aguiar E.R.G.R."/>
            <person name="Santos A.F.J."/>
            <person name="Dos Santos J.M.F."/>
            <person name="Gross E."/>
        </authorList>
    </citation>
    <scope>NUCLEOTIDE SEQUENCE [LARGE SCALE GENOMIC DNA]</scope>
    <source>
        <strain evidence="1 2">BRUESC1165</strain>
    </source>
</reference>
<protein>
    <submittedName>
        <fullName evidence="1">Uncharacterized protein</fullName>
    </submittedName>
</protein>
<organism evidence="1 2">
    <name type="scientific">Microvirga arabica</name>
    <dbReference type="NCBI Taxonomy" id="1128671"/>
    <lineage>
        <taxon>Bacteria</taxon>
        <taxon>Pseudomonadati</taxon>
        <taxon>Pseudomonadota</taxon>
        <taxon>Alphaproteobacteria</taxon>
        <taxon>Hyphomicrobiales</taxon>
        <taxon>Methylobacteriaceae</taxon>
        <taxon>Microvirga</taxon>
    </lineage>
</organism>